<evidence type="ECO:0000313" key="4">
    <source>
        <dbReference type="Proteomes" id="UP000252884"/>
    </source>
</evidence>
<dbReference type="AlphaFoldDB" id="A0A368Y5D8"/>
<accession>A0A368Y5D8</accession>
<feature type="transmembrane region" description="Helical" evidence="1">
    <location>
        <begin position="192"/>
        <end position="212"/>
    </location>
</feature>
<feature type="domain" description="Fatty acid desaturase" evidence="2">
    <location>
        <begin position="64"/>
        <end position="314"/>
    </location>
</feature>
<protein>
    <submittedName>
        <fullName evidence="3">Delta-12 acyl-phospholipid desaturase</fullName>
    </submittedName>
</protein>
<dbReference type="GO" id="GO:0006629">
    <property type="term" value="P:lipid metabolic process"/>
    <property type="evidence" value="ECO:0007669"/>
    <property type="project" value="InterPro"/>
</dbReference>
<dbReference type="Proteomes" id="UP000252884">
    <property type="component" value="Unassembled WGS sequence"/>
</dbReference>
<dbReference type="InterPro" id="IPR005804">
    <property type="entry name" value="FA_desaturase_dom"/>
</dbReference>
<evidence type="ECO:0000256" key="1">
    <source>
        <dbReference type="SAM" id="Phobius"/>
    </source>
</evidence>
<dbReference type="GO" id="GO:0016491">
    <property type="term" value="F:oxidoreductase activity"/>
    <property type="evidence" value="ECO:0007669"/>
    <property type="project" value="InterPro"/>
</dbReference>
<keyword evidence="1" id="KW-1133">Transmembrane helix</keyword>
<keyword evidence="4" id="KW-1185">Reference proteome</keyword>
<dbReference type="EMBL" id="QPJK01000001">
    <property type="protein sequence ID" value="RCW75491.1"/>
    <property type="molecule type" value="Genomic_DNA"/>
</dbReference>
<evidence type="ECO:0000259" key="2">
    <source>
        <dbReference type="Pfam" id="PF00487"/>
    </source>
</evidence>
<feature type="transmembrane region" description="Helical" evidence="1">
    <location>
        <begin position="154"/>
        <end position="172"/>
    </location>
</feature>
<organism evidence="3 4">
    <name type="scientific">Pseudorhodoferax soli</name>
    <dbReference type="NCBI Taxonomy" id="545864"/>
    <lineage>
        <taxon>Bacteria</taxon>
        <taxon>Pseudomonadati</taxon>
        <taxon>Pseudomonadota</taxon>
        <taxon>Betaproteobacteria</taxon>
        <taxon>Burkholderiales</taxon>
        <taxon>Comamonadaceae</taxon>
    </lineage>
</organism>
<dbReference type="Pfam" id="PF00487">
    <property type="entry name" value="FA_desaturase"/>
    <property type="match status" value="1"/>
</dbReference>
<dbReference type="PANTHER" id="PTHR32100">
    <property type="entry name" value="OMEGA-6 FATTY ACID DESATURASE, CHLOROPLASTIC"/>
    <property type="match status" value="1"/>
</dbReference>
<feature type="transmembrane region" description="Helical" evidence="1">
    <location>
        <begin position="47"/>
        <end position="71"/>
    </location>
</feature>
<name>A0A368Y5D8_9BURK</name>
<proteinExistence type="predicted"/>
<gene>
    <name evidence="3" type="ORF">DES41_10183</name>
</gene>
<reference evidence="3 4" key="1">
    <citation type="submission" date="2018-07" db="EMBL/GenBank/DDBJ databases">
        <title>Genomic Encyclopedia of Type Strains, Phase IV (KMG-IV): sequencing the most valuable type-strain genomes for metagenomic binning, comparative biology and taxonomic classification.</title>
        <authorList>
            <person name="Goeker M."/>
        </authorList>
    </citation>
    <scope>NUCLEOTIDE SEQUENCE [LARGE SCALE GENOMIC DNA]</scope>
    <source>
        <strain evidence="3 4">DSM 21634</strain>
    </source>
</reference>
<feature type="transmembrane region" description="Helical" evidence="1">
    <location>
        <begin position="224"/>
        <end position="246"/>
    </location>
</feature>
<comment type="caution">
    <text evidence="3">The sequence shown here is derived from an EMBL/GenBank/DDBJ whole genome shotgun (WGS) entry which is preliminary data.</text>
</comment>
<keyword evidence="1" id="KW-0472">Membrane</keyword>
<sequence>MRSTAAPLSATPPAISRGQLIRELSVFATPRNKSGALLLLRDGALYWGLWAAVLLAPTLGWKILASVLLGIRLTSMYTLAHDASHRTLFASRRWNWIAALALGVPSVQNYRMWTHDHNHVHHPRTNGDHFDFYRPFSKAEYDALSPLQQLAERLCRAPNVFGLFVYWLVRWIPTRVWPNVRTPLEQRGVSMAYAVPLVLFHGGMVAFLALVAPRIAPIEAGTAVLLGWFGPLMLHFWISSATLYLMHTHPNIPWFKGDIARSGDYAPELCSTVLTTPDWFSKMVNNVYCHAAHHAHHGIPSYLLLPAQKRMNTLLGNRLVVEPLSLFSMLRTLRTCKLYDFERHQWLDFEGLPTAAPIDLSARNAVAEPAVSPAPRRPRQTATA</sequence>
<dbReference type="RefSeq" id="WP_170168056.1">
    <property type="nucleotide sequence ID" value="NZ_QPJK01000001.1"/>
</dbReference>
<dbReference type="InterPro" id="IPR012171">
    <property type="entry name" value="Fatty_acid_desaturase"/>
</dbReference>
<keyword evidence="1" id="KW-0812">Transmembrane</keyword>
<evidence type="ECO:0000313" key="3">
    <source>
        <dbReference type="EMBL" id="RCW75491.1"/>
    </source>
</evidence>